<keyword evidence="1" id="KW-0175">Coiled coil</keyword>
<evidence type="ECO:0000313" key="4">
    <source>
        <dbReference type="EMBL" id="OSX69057.1"/>
    </source>
</evidence>
<feature type="transmembrane region" description="Helical" evidence="3">
    <location>
        <begin position="387"/>
        <end position="408"/>
    </location>
</feature>
<keyword evidence="3" id="KW-0812">Transmembrane</keyword>
<sequence length="505" mass="55573">MDGPRRCPRCHSRTSRTVVVGVGLLLAALLTMGWLPAGADADKGAAKVQATSHKADDLASKTSELAVKEHTDDTAGVDDGGAAGGAGGPGRDEEPDAIPDDVDAQISQLDAAMGQSSAKIKAEQADLAHKVDILKRVHLLRAALATKAHDIKTHKYRESAALLDLDVARERRDSAAYEVQFNAQLKEEEGEKLDSLRKELPQYHERLGQLKEVATENGQMAQTLERNITELTEQYVALVVKFKDRGMTNWVEMQAQQLPPLLQGTLLKTTHALGPLFEGFEEASNLNARVVDEVKERVQGYLPLVQSSPFYGGILFYVIILFPMVLFVSAAMKLNSRLKTMTISHYLVLSNLYFGVLSVLCLFMSYLSGADVLLVFHHRNESLEGTFVVVHGFFYVVHLGLHFLSAVTRRDGREVAQFLSMFIVGTHYFLHVYARAVLNEDPVMDLRAYVLYAAIFLFTLYVRVTMLLPSKSGRRGQLLTPSSSMSGSNALLDNLAVGTSSTHEQ</sequence>
<dbReference type="OrthoDB" id="4236at2759"/>
<dbReference type="AlphaFoldDB" id="A0A1X6NKC8"/>
<evidence type="ECO:0000256" key="3">
    <source>
        <dbReference type="SAM" id="Phobius"/>
    </source>
</evidence>
<feature type="transmembrane region" description="Helical" evidence="3">
    <location>
        <begin position="415"/>
        <end position="434"/>
    </location>
</feature>
<feature type="transmembrane region" description="Helical" evidence="3">
    <location>
        <begin position="446"/>
        <end position="468"/>
    </location>
</feature>
<evidence type="ECO:0000256" key="1">
    <source>
        <dbReference type="SAM" id="Coils"/>
    </source>
</evidence>
<reference evidence="4 5" key="1">
    <citation type="submission" date="2017-03" db="EMBL/GenBank/DDBJ databases">
        <title>WGS assembly of Porphyra umbilicalis.</title>
        <authorList>
            <person name="Brawley S.H."/>
            <person name="Blouin N.A."/>
            <person name="Ficko-Blean E."/>
            <person name="Wheeler G.L."/>
            <person name="Lohr M."/>
            <person name="Goodson H.V."/>
            <person name="Jenkins J.W."/>
            <person name="Blaby-Haas C.E."/>
            <person name="Helliwell K.E."/>
            <person name="Chan C."/>
            <person name="Marriage T."/>
            <person name="Bhattacharya D."/>
            <person name="Klein A.S."/>
            <person name="Badis Y."/>
            <person name="Brodie J."/>
            <person name="Cao Y."/>
            <person name="Collen J."/>
            <person name="Dittami S.M."/>
            <person name="Gachon C.M."/>
            <person name="Green B.R."/>
            <person name="Karpowicz S."/>
            <person name="Kim J.W."/>
            <person name="Kudahl U."/>
            <person name="Lin S."/>
            <person name="Michel G."/>
            <person name="Mittag M."/>
            <person name="Olson B.J."/>
            <person name="Pangilinan J."/>
            <person name="Peng Y."/>
            <person name="Qiu H."/>
            <person name="Shu S."/>
            <person name="Singer J.T."/>
            <person name="Smith A.G."/>
            <person name="Sprecher B.N."/>
            <person name="Wagner V."/>
            <person name="Wang W."/>
            <person name="Wang Z.-Y."/>
            <person name="Yan J."/>
            <person name="Yarish C."/>
            <person name="Zoeuner-Riek S."/>
            <person name="Zhuang Y."/>
            <person name="Zou Y."/>
            <person name="Lindquist E.A."/>
            <person name="Grimwood J."/>
            <person name="Barry K."/>
            <person name="Rokhsar D.S."/>
            <person name="Schmutz J."/>
            <person name="Stiller J.W."/>
            <person name="Grossman A.R."/>
            <person name="Prochnik S.E."/>
        </authorList>
    </citation>
    <scope>NUCLEOTIDE SEQUENCE [LARGE SCALE GENOMIC DNA]</scope>
    <source>
        <strain evidence="4">4086291</strain>
    </source>
</reference>
<feature type="compositionally biased region" description="Gly residues" evidence="2">
    <location>
        <begin position="78"/>
        <end position="89"/>
    </location>
</feature>
<organism evidence="4 5">
    <name type="scientific">Porphyra umbilicalis</name>
    <name type="common">Purple laver</name>
    <name type="synonym">Red alga</name>
    <dbReference type="NCBI Taxonomy" id="2786"/>
    <lineage>
        <taxon>Eukaryota</taxon>
        <taxon>Rhodophyta</taxon>
        <taxon>Bangiophyceae</taxon>
        <taxon>Bangiales</taxon>
        <taxon>Bangiaceae</taxon>
        <taxon>Porphyra</taxon>
    </lineage>
</organism>
<dbReference type="EMBL" id="KV919825">
    <property type="protein sequence ID" value="OSX69057.1"/>
    <property type="molecule type" value="Genomic_DNA"/>
</dbReference>
<keyword evidence="3" id="KW-1133">Transmembrane helix</keyword>
<name>A0A1X6NKC8_PORUM</name>
<feature type="transmembrane region" description="Helical" evidence="3">
    <location>
        <begin position="310"/>
        <end position="334"/>
    </location>
</feature>
<keyword evidence="5" id="KW-1185">Reference proteome</keyword>
<gene>
    <name evidence="4" type="ORF">BU14_1916s0001</name>
</gene>
<feature type="region of interest" description="Disordered" evidence="2">
    <location>
        <begin position="70"/>
        <end position="97"/>
    </location>
</feature>
<feature type="coiled-coil region" evidence="1">
    <location>
        <begin position="186"/>
        <end position="241"/>
    </location>
</feature>
<accession>A0A1X6NKC8</accession>
<proteinExistence type="predicted"/>
<dbReference type="Proteomes" id="UP000218209">
    <property type="component" value="Unassembled WGS sequence"/>
</dbReference>
<feature type="transmembrane region" description="Helical" evidence="3">
    <location>
        <begin position="346"/>
        <end position="367"/>
    </location>
</feature>
<protein>
    <submittedName>
        <fullName evidence="4">Uncharacterized protein</fullName>
    </submittedName>
</protein>
<keyword evidence="3" id="KW-0472">Membrane</keyword>
<evidence type="ECO:0000313" key="5">
    <source>
        <dbReference type="Proteomes" id="UP000218209"/>
    </source>
</evidence>
<evidence type="ECO:0000256" key="2">
    <source>
        <dbReference type="SAM" id="MobiDB-lite"/>
    </source>
</evidence>